<name>A0AAN7J5V7_QUERU</name>
<evidence type="ECO:0000313" key="1">
    <source>
        <dbReference type="EMBL" id="KAK4599111.1"/>
    </source>
</evidence>
<protein>
    <recommendedName>
        <fullName evidence="3">Reverse transcriptase</fullName>
    </recommendedName>
</protein>
<comment type="caution">
    <text evidence="1">The sequence shown here is derived from an EMBL/GenBank/DDBJ whole genome shotgun (WGS) entry which is preliminary data.</text>
</comment>
<sequence>MGSYGRFNDMTSDDEKLGGLPVNRSRIAAFRNCIDICGLIDLGFHGPRFTWTNKSPVWQTTIKERLDRGLGNAEWLMLFPSTQIHHLPRVKSDYCPILVDTNPFEQYPSKPFRFEQMWLTDPTFSTLIQNSWRASALIPSGFSSLSFPRRLEALTENIRLWNKNHFGNLFQRKTHLLARLRGIQHTLEQQLTQDYNTVLHQEFLFWRLKSRIMWLNHGDANTKFFHLKTLQWRSHSRVVTLKDEAGLWLTEEPLTQHIYNAFKKLFRATSQNVWPPSRTDTQLCPNSPFYHHAYELVKIPQPEEIFKILQEHPPLKAPGSDGFHALFFQTNWSSLGPSIIQVIQDIFAQHTLPPSWGDTNLAFIPKVAHPEVISQFRPISLCNTLYKLLSRIIVHRLKPYMADIINPC</sequence>
<dbReference type="InterPro" id="IPR036691">
    <property type="entry name" value="Endo/exonu/phosph_ase_sf"/>
</dbReference>
<dbReference type="AlphaFoldDB" id="A0AAN7J5V7"/>
<organism evidence="1 2">
    <name type="scientific">Quercus rubra</name>
    <name type="common">Northern red oak</name>
    <name type="synonym">Quercus borealis</name>
    <dbReference type="NCBI Taxonomy" id="3512"/>
    <lineage>
        <taxon>Eukaryota</taxon>
        <taxon>Viridiplantae</taxon>
        <taxon>Streptophyta</taxon>
        <taxon>Embryophyta</taxon>
        <taxon>Tracheophyta</taxon>
        <taxon>Spermatophyta</taxon>
        <taxon>Magnoliopsida</taxon>
        <taxon>eudicotyledons</taxon>
        <taxon>Gunneridae</taxon>
        <taxon>Pentapetalae</taxon>
        <taxon>rosids</taxon>
        <taxon>fabids</taxon>
        <taxon>Fagales</taxon>
        <taxon>Fagaceae</taxon>
        <taxon>Quercus</taxon>
    </lineage>
</organism>
<dbReference type="SUPFAM" id="SSF56219">
    <property type="entry name" value="DNase I-like"/>
    <property type="match status" value="1"/>
</dbReference>
<evidence type="ECO:0008006" key="3">
    <source>
        <dbReference type="Google" id="ProtNLM"/>
    </source>
</evidence>
<dbReference type="PANTHER" id="PTHR33710:SF77">
    <property type="entry name" value="DNASE I-LIKE SUPERFAMILY PROTEIN"/>
    <property type="match status" value="1"/>
</dbReference>
<dbReference type="Proteomes" id="UP001324115">
    <property type="component" value="Unassembled WGS sequence"/>
</dbReference>
<dbReference type="Gene3D" id="3.60.10.10">
    <property type="entry name" value="Endonuclease/exonuclease/phosphatase"/>
    <property type="match status" value="1"/>
</dbReference>
<proteinExistence type="predicted"/>
<dbReference type="PANTHER" id="PTHR33710">
    <property type="entry name" value="BNAC02G09200D PROTEIN"/>
    <property type="match status" value="1"/>
</dbReference>
<reference evidence="1 2" key="1">
    <citation type="journal article" date="2023" name="G3 (Bethesda)">
        <title>A haplotype-resolved chromosome-scale genome for Quercus rubra L. provides insights into the genetics of adaptive traits for red oak species.</title>
        <authorList>
            <person name="Kapoor B."/>
            <person name="Jenkins J."/>
            <person name="Schmutz J."/>
            <person name="Zhebentyayeva T."/>
            <person name="Kuelheim C."/>
            <person name="Coggeshall M."/>
            <person name="Heim C."/>
            <person name="Lasky J.R."/>
            <person name="Leites L."/>
            <person name="Islam-Faridi N."/>
            <person name="Romero-Severson J."/>
            <person name="DeLeo V.L."/>
            <person name="Lucas S.M."/>
            <person name="Lazic D."/>
            <person name="Gailing O."/>
            <person name="Carlson J."/>
            <person name="Staton M."/>
        </authorList>
    </citation>
    <scope>NUCLEOTIDE SEQUENCE [LARGE SCALE GENOMIC DNA]</scope>
    <source>
        <strain evidence="1">Pseudo-F2</strain>
    </source>
</reference>
<gene>
    <name evidence="1" type="ORF">RGQ29_009251</name>
</gene>
<evidence type="ECO:0000313" key="2">
    <source>
        <dbReference type="Proteomes" id="UP001324115"/>
    </source>
</evidence>
<accession>A0AAN7J5V7</accession>
<dbReference type="EMBL" id="JAXUIC010000002">
    <property type="protein sequence ID" value="KAK4599111.1"/>
    <property type="molecule type" value="Genomic_DNA"/>
</dbReference>
<keyword evidence="2" id="KW-1185">Reference proteome</keyword>